<evidence type="ECO:0000256" key="1">
    <source>
        <dbReference type="SAM" id="MobiDB-lite"/>
    </source>
</evidence>
<feature type="compositionally biased region" description="Polar residues" evidence="1">
    <location>
        <begin position="149"/>
        <end position="162"/>
    </location>
</feature>
<keyword evidence="3" id="KW-1185">Reference proteome</keyword>
<reference evidence="2 3" key="1">
    <citation type="submission" date="2019-09" db="EMBL/GenBank/DDBJ databases">
        <title>Draft genome of the ectomycorrhizal ascomycete Sphaerosporella brunnea.</title>
        <authorList>
            <consortium name="DOE Joint Genome Institute"/>
            <person name="Benucci G.M."/>
            <person name="Marozzi G."/>
            <person name="Antonielli L."/>
            <person name="Sanchez S."/>
            <person name="Marco P."/>
            <person name="Wang X."/>
            <person name="Falini L.B."/>
            <person name="Barry K."/>
            <person name="Haridas S."/>
            <person name="Lipzen A."/>
            <person name="Labutti K."/>
            <person name="Grigoriev I.V."/>
            <person name="Murat C."/>
            <person name="Martin F."/>
            <person name="Albertini E."/>
            <person name="Donnini D."/>
            <person name="Bonito G."/>
        </authorList>
    </citation>
    <scope>NUCLEOTIDE SEQUENCE [LARGE SCALE GENOMIC DNA]</scope>
    <source>
        <strain evidence="2 3">Sb_GMNB300</strain>
    </source>
</reference>
<comment type="caution">
    <text evidence="2">The sequence shown here is derived from an EMBL/GenBank/DDBJ whole genome shotgun (WGS) entry which is preliminary data.</text>
</comment>
<evidence type="ECO:0000313" key="2">
    <source>
        <dbReference type="EMBL" id="KAA8893742.1"/>
    </source>
</evidence>
<organism evidence="2 3">
    <name type="scientific">Sphaerosporella brunnea</name>
    <dbReference type="NCBI Taxonomy" id="1250544"/>
    <lineage>
        <taxon>Eukaryota</taxon>
        <taxon>Fungi</taxon>
        <taxon>Dikarya</taxon>
        <taxon>Ascomycota</taxon>
        <taxon>Pezizomycotina</taxon>
        <taxon>Pezizomycetes</taxon>
        <taxon>Pezizales</taxon>
        <taxon>Pyronemataceae</taxon>
        <taxon>Sphaerosporella</taxon>
    </lineage>
</organism>
<dbReference type="EMBL" id="VXIS01000407">
    <property type="protein sequence ID" value="KAA8893742.1"/>
    <property type="molecule type" value="Genomic_DNA"/>
</dbReference>
<gene>
    <name evidence="2" type="ORF">FN846DRAFT_895710</name>
</gene>
<proteinExistence type="predicted"/>
<protein>
    <submittedName>
        <fullName evidence="2">Uncharacterized protein</fullName>
    </submittedName>
</protein>
<name>A0A5J5EDQ4_9PEZI</name>
<dbReference type="AlphaFoldDB" id="A0A5J5EDQ4"/>
<feature type="region of interest" description="Disordered" evidence="1">
    <location>
        <begin position="140"/>
        <end position="162"/>
    </location>
</feature>
<dbReference type="Proteomes" id="UP000326924">
    <property type="component" value="Unassembled WGS sequence"/>
</dbReference>
<accession>A0A5J5EDQ4</accession>
<evidence type="ECO:0000313" key="3">
    <source>
        <dbReference type="Proteomes" id="UP000326924"/>
    </source>
</evidence>
<sequence>MPTMPKDHKANVDPLQPSEAAARIVFDWLFDVGPASTTITNDNSSLLQCTSENSGANWNTSQAAPPHWFSMVGHCVFCTTPFDLDPKRAKFTVGTSSREMKVIHHCCSVKPVCAQGQKGPVIYTPQAIDEVDLRAIWEGPGSECRSKGPSRQQRSAVASTGTDQEIKFRFNPNFNPGKIGSRRFKFNPESPEFTPDKFNNLEYLNKAVAETRTASAKAPRGSIEKRNAETRCIAALKKRSRYLIAERTRQQEESATSDHWDA</sequence>
<dbReference type="InParanoid" id="A0A5J5EDQ4"/>